<evidence type="ECO:0000313" key="2">
    <source>
        <dbReference type="EMBL" id="KAF0892894.1"/>
    </source>
</evidence>
<gene>
    <name evidence="2" type="ORF">E2562_019552</name>
</gene>
<name>A0A6G1BZ16_9ORYZ</name>
<evidence type="ECO:0000313" key="3">
    <source>
        <dbReference type="Proteomes" id="UP000479710"/>
    </source>
</evidence>
<dbReference type="Proteomes" id="UP000479710">
    <property type="component" value="Unassembled WGS sequence"/>
</dbReference>
<evidence type="ECO:0000256" key="1">
    <source>
        <dbReference type="SAM" id="MobiDB-lite"/>
    </source>
</evidence>
<dbReference type="EMBL" id="SPHZ02000011">
    <property type="protein sequence ID" value="KAF0892894.1"/>
    <property type="molecule type" value="Genomic_DNA"/>
</dbReference>
<accession>A0A6G1BZ16</accession>
<protein>
    <submittedName>
        <fullName evidence="2">Uncharacterized protein</fullName>
    </submittedName>
</protein>
<dbReference type="AlphaFoldDB" id="A0A6G1BZ16"/>
<keyword evidence="3" id="KW-1185">Reference proteome</keyword>
<comment type="caution">
    <text evidence="2">The sequence shown here is derived from an EMBL/GenBank/DDBJ whole genome shotgun (WGS) entry which is preliminary data.</text>
</comment>
<organism evidence="2 3">
    <name type="scientific">Oryza meyeriana var. granulata</name>
    <dbReference type="NCBI Taxonomy" id="110450"/>
    <lineage>
        <taxon>Eukaryota</taxon>
        <taxon>Viridiplantae</taxon>
        <taxon>Streptophyta</taxon>
        <taxon>Embryophyta</taxon>
        <taxon>Tracheophyta</taxon>
        <taxon>Spermatophyta</taxon>
        <taxon>Magnoliopsida</taxon>
        <taxon>Liliopsida</taxon>
        <taxon>Poales</taxon>
        <taxon>Poaceae</taxon>
        <taxon>BOP clade</taxon>
        <taxon>Oryzoideae</taxon>
        <taxon>Oryzeae</taxon>
        <taxon>Oryzinae</taxon>
        <taxon>Oryza</taxon>
        <taxon>Oryza meyeriana</taxon>
    </lineage>
</organism>
<sequence length="131" mass="13883">MEGGSGAGAPAAKRQQGRRKNASHGTMNPQEMAAGVGDDEGGRNASARVSALEERERWLEVSGEKLGEPGASPRVLGEEESIFLGFKGRGGGKMVDGVGVRRRQWCGRGDSMVREREGKIVEGLPHLDAVL</sequence>
<feature type="region of interest" description="Disordered" evidence="1">
    <location>
        <begin position="1"/>
        <end position="51"/>
    </location>
</feature>
<proteinExistence type="predicted"/>
<reference evidence="2 3" key="1">
    <citation type="submission" date="2019-11" db="EMBL/GenBank/DDBJ databases">
        <title>Whole genome sequence of Oryza granulata.</title>
        <authorList>
            <person name="Li W."/>
        </authorList>
    </citation>
    <scope>NUCLEOTIDE SEQUENCE [LARGE SCALE GENOMIC DNA]</scope>
    <source>
        <strain evidence="3">cv. Menghai</strain>
        <tissue evidence="2">Leaf</tissue>
    </source>
</reference>